<dbReference type="InterPro" id="IPR015422">
    <property type="entry name" value="PyrdxlP-dep_Trfase_small"/>
</dbReference>
<dbReference type="GO" id="GO:0030170">
    <property type="term" value="F:pyridoxal phosphate binding"/>
    <property type="evidence" value="ECO:0007669"/>
    <property type="project" value="InterPro"/>
</dbReference>
<dbReference type="InterPro" id="IPR004839">
    <property type="entry name" value="Aminotransferase_I/II_large"/>
</dbReference>
<dbReference type="Gene3D" id="3.40.640.10">
    <property type="entry name" value="Type I PLP-dependent aspartate aminotransferase-like (Major domain)"/>
    <property type="match status" value="1"/>
</dbReference>
<dbReference type="PROSITE" id="PS00599">
    <property type="entry name" value="AA_TRANSFER_CLASS_2"/>
    <property type="match status" value="1"/>
</dbReference>
<dbReference type="STRING" id="1237085.Ngar_c30670"/>
<reference evidence="10 11" key="1">
    <citation type="journal article" date="2012" name="Environ. Microbiol.">
        <title>The genome of the ammonia-oxidizing Candidatus Nitrososphaera gargensis: insights into metabolic versatility and environmental adaptations.</title>
        <authorList>
            <person name="Spang A."/>
            <person name="Poehlein A."/>
            <person name="Offre P."/>
            <person name="Zumbragel S."/>
            <person name="Haider S."/>
            <person name="Rychlik N."/>
            <person name="Nowka B."/>
            <person name="Schmeisser C."/>
            <person name="Lebedeva E.V."/>
            <person name="Rattei T."/>
            <person name="Bohm C."/>
            <person name="Schmid M."/>
            <person name="Galushko A."/>
            <person name="Hatzenpichler R."/>
            <person name="Weinmaier T."/>
            <person name="Daniel R."/>
            <person name="Schleper C."/>
            <person name="Spieck E."/>
            <person name="Streit W."/>
            <person name="Wagner M."/>
        </authorList>
    </citation>
    <scope>NUCLEOTIDE SEQUENCE [LARGE SCALE GENOMIC DNA]</scope>
    <source>
        <strain evidence="11">Ga9.2</strain>
    </source>
</reference>
<dbReference type="InterPro" id="IPR005861">
    <property type="entry name" value="HisP_aminotrans"/>
</dbReference>
<dbReference type="InParanoid" id="K0IKT8"/>
<dbReference type="EMBL" id="CP002408">
    <property type="protein sequence ID" value="AFU59983.1"/>
    <property type="molecule type" value="Genomic_DNA"/>
</dbReference>
<proteinExistence type="inferred from homology"/>
<dbReference type="HOGENOM" id="CLU_017584_3_1_2"/>
<dbReference type="NCBIfam" id="TIGR01141">
    <property type="entry name" value="hisC"/>
    <property type="match status" value="1"/>
</dbReference>
<dbReference type="PANTHER" id="PTHR42885:SF2">
    <property type="entry name" value="HISTIDINOL-PHOSPHATE AMINOTRANSFERASE"/>
    <property type="match status" value="1"/>
</dbReference>
<dbReference type="FunCoup" id="K0IKT8">
    <property type="interactions" value="107"/>
</dbReference>
<keyword evidence="5 8" id="KW-0663">Pyridoxal phosphate</keyword>
<dbReference type="GO" id="GO:0004400">
    <property type="term" value="F:histidinol-phosphate transaminase activity"/>
    <property type="evidence" value="ECO:0007669"/>
    <property type="project" value="UniProtKB-EC"/>
</dbReference>
<accession>K0IKT8</accession>
<evidence type="ECO:0000313" key="11">
    <source>
        <dbReference type="Proteomes" id="UP000008037"/>
    </source>
</evidence>
<sequence length="360" mass="39953">MKKNNSSSRFDDSIRRIAKLGHYTKPEKVQGAIKLDSNENFALDRDFVAGIAAEAARQVDLREYPLDQLDELYSQLAKYAGVSVKCVAAGSGSDQIIELLLSTLGSRRATVFSPTFSYFINRCELHGIKVDKVPLDQDFTLDKKEFVRSARKSDLIYICSPNNPTGNQIGRQEAIDIIDSLEDKLVLVDEAYVDFADYSLSTYATKRDNIIVLRTLSKAFGLAGARVGYMVANEKFVRTFRSTIQSPYPISTLSLAIASSVLARADHIRQTVNAVRNERGRVLAKLAKVDSIKVFPSDANFLFIEAGKNYQRISKVLKSSGVVVKELGSIAGHRGCMRVTIGTREMNDKFLQCIEEGSLQ</sequence>
<gene>
    <name evidence="10" type="primary">hisC</name>
    <name evidence="10" type="ordered locus">Ngar_c30670</name>
</gene>
<dbReference type="PATRIC" id="fig|1237085.11.peg.3039"/>
<keyword evidence="4 10" id="KW-0808">Transferase</keyword>
<dbReference type="GO" id="GO:0000105">
    <property type="term" value="P:L-histidine biosynthetic process"/>
    <property type="evidence" value="ECO:0007669"/>
    <property type="project" value="UniProtKB-KW"/>
</dbReference>
<dbReference type="InterPro" id="IPR015421">
    <property type="entry name" value="PyrdxlP-dep_Trfase_major"/>
</dbReference>
<keyword evidence="6" id="KW-0368">Histidine biosynthesis</keyword>
<evidence type="ECO:0000256" key="3">
    <source>
        <dbReference type="ARBA" id="ARBA00022605"/>
    </source>
</evidence>
<comment type="similarity">
    <text evidence="8">Belongs to the class-II pyridoxal-phosphate-dependent aminotransferase family.</text>
</comment>
<protein>
    <submittedName>
        <fullName evidence="10">Histidinol-phosphate aminotransferase</fullName>
        <ecNumber evidence="10">2.6.1.9</ecNumber>
    </submittedName>
</protein>
<dbReference type="Proteomes" id="UP000008037">
    <property type="component" value="Chromosome"/>
</dbReference>
<dbReference type="PANTHER" id="PTHR42885">
    <property type="entry name" value="HISTIDINOL-PHOSPHATE AMINOTRANSFERASE-RELATED"/>
    <property type="match status" value="1"/>
</dbReference>
<dbReference type="SUPFAM" id="SSF53383">
    <property type="entry name" value="PLP-dependent transferases"/>
    <property type="match status" value="1"/>
</dbReference>
<dbReference type="EC" id="2.6.1.9" evidence="10"/>
<keyword evidence="3" id="KW-0028">Amino-acid biosynthesis</keyword>
<dbReference type="InterPro" id="IPR015424">
    <property type="entry name" value="PyrdxlP-dep_Trfase"/>
</dbReference>
<feature type="domain" description="Aminotransferase class I/classII large" evidence="9">
    <location>
        <begin position="33"/>
        <end position="352"/>
    </location>
</feature>
<comment type="pathway">
    <text evidence="7">Amino-acid biosynthesis.</text>
</comment>
<comment type="cofactor">
    <cofactor evidence="1 8">
        <name>pyridoxal 5'-phosphate</name>
        <dbReference type="ChEBI" id="CHEBI:597326"/>
    </cofactor>
</comment>
<evidence type="ECO:0000256" key="4">
    <source>
        <dbReference type="ARBA" id="ARBA00022679"/>
    </source>
</evidence>
<name>K0IKT8_NITGG</name>
<evidence type="ECO:0000256" key="8">
    <source>
        <dbReference type="RuleBase" id="RU003693"/>
    </source>
</evidence>
<dbReference type="Gene3D" id="3.90.1150.10">
    <property type="entry name" value="Aspartate Aminotransferase, domain 1"/>
    <property type="match status" value="1"/>
</dbReference>
<evidence type="ECO:0000259" key="9">
    <source>
        <dbReference type="Pfam" id="PF00155"/>
    </source>
</evidence>
<evidence type="ECO:0000313" key="10">
    <source>
        <dbReference type="EMBL" id="AFU59983.1"/>
    </source>
</evidence>
<evidence type="ECO:0000256" key="1">
    <source>
        <dbReference type="ARBA" id="ARBA00001933"/>
    </source>
</evidence>
<evidence type="ECO:0000256" key="5">
    <source>
        <dbReference type="ARBA" id="ARBA00022898"/>
    </source>
</evidence>
<keyword evidence="2 10" id="KW-0032">Aminotransferase</keyword>
<dbReference type="CDD" id="cd00609">
    <property type="entry name" value="AAT_like"/>
    <property type="match status" value="1"/>
</dbReference>
<keyword evidence="11" id="KW-1185">Reference proteome</keyword>
<dbReference type="KEGG" id="nga:Ngar_c30670"/>
<dbReference type="InterPro" id="IPR001917">
    <property type="entry name" value="Aminotrans_II_pyridoxalP_BS"/>
</dbReference>
<evidence type="ECO:0000256" key="6">
    <source>
        <dbReference type="ARBA" id="ARBA00023102"/>
    </source>
</evidence>
<dbReference type="Pfam" id="PF00155">
    <property type="entry name" value="Aminotran_1_2"/>
    <property type="match status" value="1"/>
</dbReference>
<dbReference type="AlphaFoldDB" id="K0IKT8"/>
<organism evidence="10 11">
    <name type="scientific">Nitrososphaera gargensis (strain Ga9.2)</name>
    <dbReference type="NCBI Taxonomy" id="1237085"/>
    <lineage>
        <taxon>Archaea</taxon>
        <taxon>Nitrososphaerota</taxon>
        <taxon>Nitrososphaeria</taxon>
        <taxon>Nitrososphaerales</taxon>
        <taxon>Nitrososphaeraceae</taxon>
        <taxon>Nitrososphaera</taxon>
    </lineage>
</organism>
<evidence type="ECO:0000256" key="7">
    <source>
        <dbReference type="ARBA" id="ARBA00029440"/>
    </source>
</evidence>
<evidence type="ECO:0000256" key="2">
    <source>
        <dbReference type="ARBA" id="ARBA00022576"/>
    </source>
</evidence>